<gene>
    <name evidence="1" type="ORF">ECRASSUSDP1_LOCUS858</name>
</gene>
<evidence type="ECO:0000313" key="1">
    <source>
        <dbReference type="EMBL" id="CAI2359566.1"/>
    </source>
</evidence>
<dbReference type="Proteomes" id="UP001295684">
    <property type="component" value="Unassembled WGS sequence"/>
</dbReference>
<keyword evidence="2" id="KW-1185">Reference proteome</keyword>
<sequence>MSQNKDSIAQDLEELRKYKINSISQRKLPSVEKPRDKQMAVELEEEVINLESSLKRISSSYALFCKKEKKESKLRLNPPAGASLAAHFQK</sequence>
<dbReference type="EMBL" id="CAMPGE010000807">
    <property type="protein sequence ID" value="CAI2359566.1"/>
    <property type="molecule type" value="Genomic_DNA"/>
</dbReference>
<name>A0AAD1X6K1_EUPCR</name>
<dbReference type="AlphaFoldDB" id="A0AAD1X6K1"/>
<comment type="caution">
    <text evidence="1">The sequence shown here is derived from an EMBL/GenBank/DDBJ whole genome shotgun (WGS) entry which is preliminary data.</text>
</comment>
<proteinExistence type="predicted"/>
<evidence type="ECO:0000313" key="2">
    <source>
        <dbReference type="Proteomes" id="UP001295684"/>
    </source>
</evidence>
<organism evidence="1 2">
    <name type="scientific">Euplotes crassus</name>
    <dbReference type="NCBI Taxonomy" id="5936"/>
    <lineage>
        <taxon>Eukaryota</taxon>
        <taxon>Sar</taxon>
        <taxon>Alveolata</taxon>
        <taxon>Ciliophora</taxon>
        <taxon>Intramacronucleata</taxon>
        <taxon>Spirotrichea</taxon>
        <taxon>Hypotrichia</taxon>
        <taxon>Euplotida</taxon>
        <taxon>Euplotidae</taxon>
        <taxon>Moneuplotes</taxon>
    </lineage>
</organism>
<accession>A0AAD1X6K1</accession>
<reference evidence="1" key="1">
    <citation type="submission" date="2023-07" db="EMBL/GenBank/DDBJ databases">
        <authorList>
            <consortium name="AG Swart"/>
            <person name="Singh M."/>
            <person name="Singh A."/>
            <person name="Seah K."/>
            <person name="Emmerich C."/>
        </authorList>
    </citation>
    <scope>NUCLEOTIDE SEQUENCE</scope>
    <source>
        <strain evidence="1">DP1</strain>
    </source>
</reference>
<protein>
    <submittedName>
        <fullName evidence="1">Uncharacterized protein</fullName>
    </submittedName>
</protein>